<feature type="compositionally biased region" description="Acidic residues" evidence="2">
    <location>
        <begin position="190"/>
        <end position="204"/>
    </location>
</feature>
<protein>
    <submittedName>
        <fullName evidence="5">AATF-like protein</fullName>
    </submittedName>
</protein>
<feature type="region of interest" description="Disordered" evidence="2">
    <location>
        <begin position="52"/>
        <end position="141"/>
    </location>
</feature>
<feature type="region of interest" description="Disordered" evidence="2">
    <location>
        <begin position="305"/>
        <end position="324"/>
    </location>
</feature>
<name>A0ABY7E007_MYAAR</name>
<dbReference type="Pfam" id="PF08164">
    <property type="entry name" value="TRAUB"/>
    <property type="match status" value="1"/>
</dbReference>
<reference evidence="5" key="1">
    <citation type="submission" date="2022-11" db="EMBL/GenBank/DDBJ databases">
        <title>Centuries of genome instability and evolution in soft-shell clam transmissible cancer (bioRxiv).</title>
        <authorList>
            <person name="Hart S.F.M."/>
            <person name="Yonemitsu M.A."/>
            <person name="Giersch R.M."/>
            <person name="Beal B.F."/>
            <person name="Arriagada G."/>
            <person name="Davis B.W."/>
            <person name="Ostrander E.A."/>
            <person name="Goff S.P."/>
            <person name="Metzger M.J."/>
        </authorList>
    </citation>
    <scope>NUCLEOTIDE SEQUENCE</scope>
    <source>
        <strain evidence="5">MELC-2E11</strain>
        <tissue evidence="5">Siphon/mantle</tissue>
    </source>
</reference>
<dbReference type="Pfam" id="PF13339">
    <property type="entry name" value="AATF-Che1"/>
    <property type="match status" value="1"/>
</dbReference>
<dbReference type="PANTHER" id="PTHR15565">
    <property type="entry name" value="AATF PROTEIN APOPTOSIS ANTAGONIZING TRANSCRIPTION FACTOR"/>
    <property type="match status" value="1"/>
</dbReference>
<feature type="compositionally biased region" description="Acidic residues" evidence="2">
    <location>
        <begin position="312"/>
        <end position="324"/>
    </location>
</feature>
<evidence type="ECO:0000313" key="5">
    <source>
        <dbReference type="EMBL" id="WAR03328.1"/>
    </source>
</evidence>
<comment type="similarity">
    <text evidence="1">Belongs to the AATF family.</text>
</comment>
<evidence type="ECO:0000256" key="1">
    <source>
        <dbReference type="ARBA" id="ARBA00008966"/>
    </source>
</evidence>
<organism evidence="5 6">
    <name type="scientific">Mya arenaria</name>
    <name type="common">Soft-shell clam</name>
    <dbReference type="NCBI Taxonomy" id="6604"/>
    <lineage>
        <taxon>Eukaryota</taxon>
        <taxon>Metazoa</taxon>
        <taxon>Spiralia</taxon>
        <taxon>Lophotrochozoa</taxon>
        <taxon>Mollusca</taxon>
        <taxon>Bivalvia</taxon>
        <taxon>Autobranchia</taxon>
        <taxon>Heteroconchia</taxon>
        <taxon>Euheterodonta</taxon>
        <taxon>Imparidentia</taxon>
        <taxon>Neoheterodontei</taxon>
        <taxon>Myida</taxon>
        <taxon>Myoidea</taxon>
        <taxon>Myidae</taxon>
        <taxon>Mya</taxon>
    </lineage>
</organism>
<dbReference type="PANTHER" id="PTHR15565:SF0">
    <property type="entry name" value="PROTEIN AATF"/>
    <property type="match status" value="1"/>
</dbReference>
<feature type="compositionally biased region" description="Acidic residues" evidence="2">
    <location>
        <begin position="88"/>
        <end position="121"/>
    </location>
</feature>
<accession>A0ABY7E007</accession>
<dbReference type="Proteomes" id="UP001164746">
    <property type="component" value="Chromosome 4"/>
</dbReference>
<feature type="region of interest" description="Disordered" evidence="2">
    <location>
        <begin position="1"/>
        <end position="24"/>
    </location>
</feature>
<evidence type="ECO:0000259" key="3">
    <source>
        <dbReference type="Pfam" id="PF08164"/>
    </source>
</evidence>
<feature type="domain" description="Apoptosis-antagonizing transcription factor C-terminal" evidence="3">
    <location>
        <begin position="342"/>
        <end position="424"/>
    </location>
</feature>
<feature type="region of interest" description="Disordered" evidence="2">
    <location>
        <begin position="172"/>
        <end position="216"/>
    </location>
</feature>
<sequence length="434" mass="49775">MASLREEIFQLTNPTPVFRDPEDNLDDETAAKLAEHGEEDVVDVSHASALRKRNALLLSDTDKRYAGQRTSRKNIDDYESDDQSKMSEDDEDQDEDDDSDIEGESEDSDAQIEDNQSDEEGIQQFSSSSKDEMAKGLAAKQQLAEQVLQHVLESLVHLQELLQAQNTDTRKFVTGQDNSNEQAHLPRPEEDSDEEIPSDSDEEMTEKPTPAPPIQLGKRKLKMNDYPGFLKKHHEQFKSYRDNTIQKWYDKTRLASGKVKGKSFSAFDQSALVQINQILGDKDRLVRRSQLKRSAYRVLGMVPKPQQPEITPTEEMEDEPVLPSADEEKDYDVEIFDDDDFYHQMLRELIEKKTTDVNDPVALSRQWLEIQRLRSKNKKKVDTKASKGRKVRYNVHKKLVNFMAPVDNCEWTDEARDDLFKSLFGKRFGNGTGA</sequence>
<feature type="domain" description="AATF leucine zipper-containing" evidence="4">
    <location>
        <begin position="128"/>
        <end position="251"/>
    </location>
</feature>
<dbReference type="InterPro" id="IPR025160">
    <property type="entry name" value="AATF"/>
</dbReference>
<dbReference type="InterPro" id="IPR039223">
    <property type="entry name" value="AATF/Bfr2"/>
</dbReference>
<gene>
    <name evidence="5" type="ORF">MAR_009886</name>
</gene>
<keyword evidence="6" id="KW-1185">Reference proteome</keyword>
<dbReference type="InterPro" id="IPR012617">
    <property type="entry name" value="AATF_C"/>
</dbReference>
<dbReference type="EMBL" id="CP111015">
    <property type="protein sequence ID" value="WAR03328.1"/>
    <property type="molecule type" value="Genomic_DNA"/>
</dbReference>
<evidence type="ECO:0000259" key="4">
    <source>
        <dbReference type="Pfam" id="PF13339"/>
    </source>
</evidence>
<proteinExistence type="inferred from homology"/>
<evidence type="ECO:0000256" key="2">
    <source>
        <dbReference type="SAM" id="MobiDB-lite"/>
    </source>
</evidence>
<evidence type="ECO:0000313" key="6">
    <source>
        <dbReference type="Proteomes" id="UP001164746"/>
    </source>
</evidence>